<evidence type="ECO:0000259" key="6">
    <source>
        <dbReference type="PROSITE" id="PS50928"/>
    </source>
</evidence>
<dbReference type="InterPro" id="IPR035906">
    <property type="entry name" value="MetI-like_sf"/>
</dbReference>
<reference evidence="7" key="1">
    <citation type="submission" date="2022-06" db="EMBL/GenBank/DDBJ databases">
        <title>Vallitalea longa sp. nov., an anaerobic bacterium isolated from marine sediment.</title>
        <authorList>
            <person name="Hirano S."/>
            <person name="Terahara T."/>
            <person name="Mori K."/>
            <person name="Hamada M."/>
            <person name="Matsumoto R."/>
            <person name="Kobayashi T."/>
        </authorList>
    </citation>
    <scope>NUCLEOTIDE SEQUENCE</scope>
    <source>
        <strain evidence="7">SH18-1</strain>
    </source>
</reference>
<comment type="similarity">
    <text evidence="5">Belongs to the binding-protein-dependent transport system permease family.</text>
</comment>
<evidence type="ECO:0000256" key="3">
    <source>
        <dbReference type="ARBA" id="ARBA00022989"/>
    </source>
</evidence>
<dbReference type="Gene3D" id="1.10.3720.10">
    <property type="entry name" value="MetI-like"/>
    <property type="match status" value="1"/>
</dbReference>
<feature type="transmembrane region" description="Helical" evidence="5">
    <location>
        <begin position="234"/>
        <end position="255"/>
    </location>
</feature>
<dbReference type="SUPFAM" id="SSF161098">
    <property type="entry name" value="MetI-like"/>
    <property type="match status" value="1"/>
</dbReference>
<keyword evidence="4 5" id="KW-0472">Membrane</keyword>
<evidence type="ECO:0000256" key="5">
    <source>
        <dbReference type="RuleBase" id="RU363032"/>
    </source>
</evidence>
<dbReference type="AlphaFoldDB" id="A0A9W5YH23"/>
<evidence type="ECO:0000313" key="7">
    <source>
        <dbReference type="EMBL" id="GKX31794.1"/>
    </source>
</evidence>
<dbReference type="InterPro" id="IPR000515">
    <property type="entry name" value="MetI-like"/>
</dbReference>
<sequence>MKGNIALVEGESPKNNKNKSLKKTLYKQRYLILMILPFIIWVIVFKYIPLWGWSIAFQDYKPKPGLSMFDYPFVGLKHFINLFKDPMFYQVMRNTLAMSFMQLIFGFPLPIIFAILLNELKGIRFKKLVQTVSYLPHFVSWVIVAGLFTTMLSNDGIVNEILLKLNLIDSPISFFAIPKYFWGICTSSEIWKELGWNSIIFLAAIAGISPDLYEAARVDGANRWKSIWHITLPGIRDTILVILVLNIGWIISIGFEKQYLMGNSLVQDYSKVLDLYVLEYGIRLGRYSFGTAIGIFKSVVSIVLLVSANKLSKAINGKAVI</sequence>
<keyword evidence="3 5" id="KW-1133">Transmembrane helix</keyword>
<evidence type="ECO:0000256" key="4">
    <source>
        <dbReference type="ARBA" id="ARBA00023136"/>
    </source>
</evidence>
<dbReference type="PANTHER" id="PTHR43496:SF1">
    <property type="entry name" value="POLYGALACTURONAN_RHAMNOGALACTURONAN TRANSPORT SYSTEM PERMEASE PROTEIN YTEP"/>
    <property type="match status" value="1"/>
</dbReference>
<protein>
    <submittedName>
        <fullName evidence="7">Sugar ABC transporter permease</fullName>
    </submittedName>
</protein>
<feature type="transmembrane region" description="Helical" evidence="5">
    <location>
        <begin position="287"/>
        <end position="308"/>
    </location>
</feature>
<name>A0A9W5YH23_9FIRM</name>
<dbReference type="GO" id="GO:0055085">
    <property type="term" value="P:transmembrane transport"/>
    <property type="evidence" value="ECO:0007669"/>
    <property type="project" value="InterPro"/>
</dbReference>
<dbReference type="PANTHER" id="PTHR43496">
    <property type="entry name" value="PROTEIN LPLB"/>
    <property type="match status" value="1"/>
</dbReference>
<feature type="transmembrane region" description="Helical" evidence="5">
    <location>
        <begin position="30"/>
        <end position="53"/>
    </location>
</feature>
<dbReference type="GO" id="GO:0005886">
    <property type="term" value="C:plasma membrane"/>
    <property type="evidence" value="ECO:0007669"/>
    <property type="project" value="UniProtKB-SubCell"/>
</dbReference>
<keyword evidence="2 5" id="KW-0812">Transmembrane</keyword>
<dbReference type="RefSeq" id="WP_281819094.1">
    <property type="nucleotide sequence ID" value="NZ_BRLB01000021.1"/>
</dbReference>
<proteinExistence type="inferred from homology"/>
<gene>
    <name evidence="7" type="ORF">SH1V18_42740</name>
</gene>
<evidence type="ECO:0000256" key="1">
    <source>
        <dbReference type="ARBA" id="ARBA00004141"/>
    </source>
</evidence>
<evidence type="ECO:0000256" key="2">
    <source>
        <dbReference type="ARBA" id="ARBA00022692"/>
    </source>
</evidence>
<evidence type="ECO:0000313" key="8">
    <source>
        <dbReference type="Proteomes" id="UP001144256"/>
    </source>
</evidence>
<feature type="transmembrane region" description="Helical" evidence="5">
    <location>
        <begin position="95"/>
        <end position="116"/>
    </location>
</feature>
<dbReference type="Pfam" id="PF00528">
    <property type="entry name" value="BPD_transp_1"/>
    <property type="match status" value="1"/>
</dbReference>
<dbReference type="CDD" id="cd06261">
    <property type="entry name" value="TM_PBP2"/>
    <property type="match status" value="1"/>
</dbReference>
<dbReference type="EMBL" id="BRLB01000021">
    <property type="protein sequence ID" value="GKX31794.1"/>
    <property type="molecule type" value="Genomic_DNA"/>
</dbReference>
<dbReference type="PROSITE" id="PS50928">
    <property type="entry name" value="ABC_TM1"/>
    <property type="match status" value="1"/>
</dbReference>
<dbReference type="Proteomes" id="UP001144256">
    <property type="component" value="Unassembled WGS sequence"/>
</dbReference>
<keyword evidence="5" id="KW-0813">Transport</keyword>
<accession>A0A9W5YH23</accession>
<keyword evidence="8" id="KW-1185">Reference proteome</keyword>
<comment type="caution">
    <text evidence="7">The sequence shown here is derived from an EMBL/GenBank/DDBJ whole genome shotgun (WGS) entry which is preliminary data.</text>
</comment>
<organism evidence="7 8">
    <name type="scientific">Vallitalea longa</name>
    <dbReference type="NCBI Taxonomy" id="2936439"/>
    <lineage>
        <taxon>Bacteria</taxon>
        <taxon>Bacillati</taxon>
        <taxon>Bacillota</taxon>
        <taxon>Clostridia</taxon>
        <taxon>Lachnospirales</taxon>
        <taxon>Vallitaleaceae</taxon>
        <taxon>Vallitalea</taxon>
    </lineage>
</organism>
<feature type="domain" description="ABC transmembrane type-1" evidence="6">
    <location>
        <begin position="92"/>
        <end position="308"/>
    </location>
</feature>
<comment type="subcellular location">
    <subcellularLocation>
        <location evidence="5">Cell membrane</location>
        <topology evidence="5">Multi-pass membrane protein</topology>
    </subcellularLocation>
    <subcellularLocation>
        <location evidence="1">Membrane</location>
        <topology evidence="1">Multi-pass membrane protein</topology>
    </subcellularLocation>
</comment>